<dbReference type="InterPro" id="IPR053187">
    <property type="entry name" value="Notoamide_regulator"/>
</dbReference>
<dbReference type="GO" id="GO:0003677">
    <property type="term" value="F:DNA binding"/>
    <property type="evidence" value="ECO:0007669"/>
    <property type="project" value="UniProtKB-KW"/>
</dbReference>
<evidence type="ECO:0000256" key="3">
    <source>
        <dbReference type="ARBA" id="ARBA00023163"/>
    </source>
</evidence>
<reference evidence="6" key="1">
    <citation type="submission" date="2019-04" db="EMBL/GenBank/DDBJ databases">
        <title>Friends and foes A comparative genomics studyof 23 Aspergillus species from section Flavi.</title>
        <authorList>
            <consortium name="DOE Joint Genome Institute"/>
            <person name="Kjaerbolling I."/>
            <person name="Vesth T."/>
            <person name="Frisvad J.C."/>
            <person name="Nybo J.L."/>
            <person name="Theobald S."/>
            <person name="Kildgaard S."/>
            <person name="Isbrandt T."/>
            <person name="Kuo A."/>
            <person name="Sato A."/>
            <person name="Lyhne E.K."/>
            <person name="Kogle M.E."/>
            <person name="Wiebenga A."/>
            <person name="Kun R.S."/>
            <person name="Lubbers R.J."/>
            <person name="Makela M.R."/>
            <person name="Barry K."/>
            <person name="Chovatia M."/>
            <person name="Clum A."/>
            <person name="Daum C."/>
            <person name="Haridas S."/>
            <person name="He G."/>
            <person name="LaButti K."/>
            <person name="Lipzen A."/>
            <person name="Mondo S."/>
            <person name="Riley R."/>
            <person name="Salamov A."/>
            <person name="Simmons B.A."/>
            <person name="Magnuson J.K."/>
            <person name="Henrissat B."/>
            <person name="Mortensen U.H."/>
            <person name="Larsen T.O."/>
            <person name="Devries R.P."/>
            <person name="Grigoriev I.V."/>
            <person name="Machida M."/>
            <person name="Baker S.E."/>
            <person name="Andersen M.R."/>
        </authorList>
    </citation>
    <scope>NUCLEOTIDE SEQUENCE [LARGE SCALE GENOMIC DNA]</scope>
    <source>
        <strain evidence="6">IBT 14317</strain>
    </source>
</reference>
<dbReference type="PANTHER" id="PTHR47256:SF1">
    <property type="entry name" value="ZN(II)2CYS6 TRANSCRIPTION FACTOR (EUROFUNG)"/>
    <property type="match status" value="1"/>
</dbReference>
<dbReference type="EMBL" id="ML735243">
    <property type="protein sequence ID" value="KAE8391648.1"/>
    <property type="molecule type" value="Genomic_DNA"/>
</dbReference>
<proteinExistence type="predicted"/>
<keyword evidence="2" id="KW-0238">DNA-binding</keyword>
<organism evidence="6">
    <name type="scientific">Petromyces alliaceus</name>
    <name type="common">Aspergillus alliaceus</name>
    <dbReference type="NCBI Taxonomy" id="209559"/>
    <lineage>
        <taxon>Eukaryota</taxon>
        <taxon>Fungi</taxon>
        <taxon>Dikarya</taxon>
        <taxon>Ascomycota</taxon>
        <taxon>Pezizomycotina</taxon>
        <taxon>Eurotiomycetes</taxon>
        <taxon>Eurotiomycetidae</taxon>
        <taxon>Eurotiales</taxon>
        <taxon>Aspergillaceae</taxon>
        <taxon>Aspergillus</taxon>
        <taxon>Aspergillus subgen. Circumdati</taxon>
    </lineage>
</organism>
<dbReference type="SMART" id="SM00066">
    <property type="entry name" value="GAL4"/>
    <property type="match status" value="1"/>
</dbReference>
<dbReference type="GO" id="GO:0008270">
    <property type="term" value="F:zinc ion binding"/>
    <property type="evidence" value="ECO:0007669"/>
    <property type="project" value="InterPro"/>
</dbReference>
<dbReference type="PROSITE" id="PS50048">
    <property type="entry name" value="ZN2_CY6_FUNGAL_2"/>
    <property type="match status" value="1"/>
</dbReference>
<evidence type="ECO:0000259" key="5">
    <source>
        <dbReference type="PROSITE" id="PS50048"/>
    </source>
</evidence>
<dbReference type="CDD" id="cd00067">
    <property type="entry name" value="GAL4"/>
    <property type="match status" value="1"/>
</dbReference>
<feature type="domain" description="Zn(2)-C6 fungal-type" evidence="5">
    <location>
        <begin position="25"/>
        <end position="54"/>
    </location>
</feature>
<evidence type="ECO:0000256" key="2">
    <source>
        <dbReference type="ARBA" id="ARBA00023125"/>
    </source>
</evidence>
<evidence type="ECO:0000256" key="4">
    <source>
        <dbReference type="ARBA" id="ARBA00023242"/>
    </source>
</evidence>
<dbReference type="InterPro" id="IPR036864">
    <property type="entry name" value="Zn2-C6_fun-type_DNA-bd_sf"/>
</dbReference>
<keyword evidence="4" id="KW-0539">Nucleus</keyword>
<dbReference type="AlphaFoldDB" id="A0A5N7CD46"/>
<dbReference type="GO" id="GO:0000981">
    <property type="term" value="F:DNA-binding transcription factor activity, RNA polymerase II-specific"/>
    <property type="evidence" value="ECO:0007669"/>
    <property type="project" value="InterPro"/>
</dbReference>
<protein>
    <recommendedName>
        <fullName evidence="5">Zn(2)-C6 fungal-type domain-containing protein</fullName>
    </recommendedName>
</protein>
<dbReference type="SUPFAM" id="SSF57701">
    <property type="entry name" value="Zn2/Cys6 DNA-binding domain"/>
    <property type="match status" value="1"/>
</dbReference>
<keyword evidence="3" id="KW-0804">Transcription</keyword>
<dbReference type="PANTHER" id="PTHR47256">
    <property type="entry name" value="ZN(II)2CYS6 TRANSCRIPTION FACTOR (EUROFUNG)-RELATED"/>
    <property type="match status" value="1"/>
</dbReference>
<accession>A0A5N7CD46</accession>
<gene>
    <name evidence="6" type="ORF">BDV23DRAFT_68145</name>
</gene>
<dbReference type="GO" id="GO:0009893">
    <property type="term" value="P:positive regulation of metabolic process"/>
    <property type="evidence" value="ECO:0007669"/>
    <property type="project" value="UniProtKB-ARBA"/>
</dbReference>
<dbReference type="InterPro" id="IPR001138">
    <property type="entry name" value="Zn2Cys6_DnaBD"/>
</dbReference>
<dbReference type="OrthoDB" id="4356994at2759"/>
<keyword evidence="1" id="KW-0805">Transcription regulation</keyword>
<sequence length="139" mass="15887">MAQRKPGKANSEQDIYLKNSKVSTACTNCQTHRIRCNVDKPCQQCVKHSHECVWDESSDGRRKAALKSAQHDLDHNRTILNQLFNAIHECECESLQDIIQVIKQGATPEEVIKMATEYLKQIPVHPYPKKEASENTEEQ</sequence>
<dbReference type="Proteomes" id="UP000326877">
    <property type="component" value="Unassembled WGS sequence"/>
</dbReference>
<dbReference type="Pfam" id="PF00172">
    <property type="entry name" value="Zn_clus"/>
    <property type="match status" value="1"/>
</dbReference>
<evidence type="ECO:0000313" key="6">
    <source>
        <dbReference type="EMBL" id="KAE8391648.1"/>
    </source>
</evidence>
<evidence type="ECO:0000256" key="1">
    <source>
        <dbReference type="ARBA" id="ARBA00023015"/>
    </source>
</evidence>
<dbReference type="Gene3D" id="4.10.240.10">
    <property type="entry name" value="Zn(2)-C6 fungal-type DNA-binding domain"/>
    <property type="match status" value="1"/>
</dbReference>
<name>A0A5N7CD46_PETAA</name>